<dbReference type="EMBL" id="CM055736">
    <property type="protein sequence ID" value="KAJ8007335.1"/>
    <property type="molecule type" value="Genomic_DNA"/>
</dbReference>
<protein>
    <submittedName>
        <fullName evidence="1">Uncharacterized protein</fullName>
    </submittedName>
</protein>
<proteinExistence type="predicted"/>
<accession>A0ACC2GUX8</accession>
<comment type="caution">
    <text evidence="1">The sequence shown here is derived from an EMBL/GenBank/DDBJ whole genome shotgun (WGS) entry which is preliminary data.</text>
</comment>
<reference evidence="1" key="1">
    <citation type="submission" date="2021-05" db="EMBL/GenBank/DDBJ databases">
        <authorList>
            <person name="Pan Q."/>
            <person name="Jouanno E."/>
            <person name="Zahm M."/>
            <person name="Klopp C."/>
            <person name="Cabau C."/>
            <person name="Louis A."/>
            <person name="Berthelot C."/>
            <person name="Parey E."/>
            <person name="Roest Crollius H."/>
            <person name="Montfort J."/>
            <person name="Robinson-Rechavi M."/>
            <person name="Bouchez O."/>
            <person name="Lampietro C."/>
            <person name="Lopez Roques C."/>
            <person name="Donnadieu C."/>
            <person name="Postlethwait J."/>
            <person name="Bobe J."/>
            <person name="Dillon D."/>
            <person name="Chandos A."/>
            <person name="von Hippel F."/>
            <person name="Guiguen Y."/>
        </authorList>
    </citation>
    <scope>NUCLEOTIDE SEQUENCE</scope>
    <source>
        <strain evidence="1">YG-Jan2019</strain>
    </source>
</reference>
<gene>
    <name evidence="1" type="ORF">DPEC_G00116460</name>
</gene>
<name>A0ACC2GUX8_DALPE</name>
<organism evidence="1 2">
    <name type="scientific">Dallia pectoralis</name>
    <name type="common">Alaska blackfish</name>
    <dbReference type="NCBI Taxonomy" id="75939"/>
    <lineage>
        <taxon>Eukaryota</taxon>
        <taxon>Metazoa</taxon>
        <taxon>Chordata</taxon>
        <taxon>Craniata</taxon>
        <taxon>Vertebrata</taxon>
        <taxon>Euteleostomi</taxon>
        <taxon>Actinopterygii</taxon>
        <taxon>Neopterygii</taxon>
        <taxon>Teleostei</taxon>
        <taxon>Protacanthopterygii</taxon>
        <taxon>Esociformes</taxon>
        <taxon>Umbridae</taxon>
        <taxon>Dallia</taxon>
    </lineage>
</organism>
<keyword evidence="2" id="KW-1185">Reference proteome</keyword>
<evidence type="ECO:0000313" key="1">
    <source>
        <dbReference type="EMBL" id="KAJ8007335.1"/>
    </source>
</evidence>
<sequence>MSLSPIQIHLLPSPRCFFDEPVQVKVDGLSPYQKVELRSTVKDDKGVLFKASALYAADAAGQVDLCRSPSLGGSYTGVEPMGLFWSLKAQTPHSKLSKKDVLDPLMVDIEALHEDTGEVFATETNERRFMTEGMRRIPLSLNEGRVRGVLFIPPGQGPFPAVLDMYILGGGISEIRASLLANNGFVVLALAYFGYQDLPKTIPKFFDLEYFEEAITFLRTQPEVHGPGIGILSISRSGDLALSMSSFLSGISATVCINSCSANTMAPLVYKDLVIPPLTPVFENITTTPSGIFNVRDALPDPETEGNRSSVIPIERSGSTFLFAVSEDDQNWNSGFFAKQATARLKNHGKENFEVVTYPGAGHFLEVPYMPHCPSGFHPANASGPTTPSHGAFLNEEIRSDGHQPYITDQAYRDFTTTIQVLILIGSLLGNGTVLWCTCCTTIFKSVTSRFIKNLACSGICAGLVCVPFDVALGSSPRCCWWLQTLLLCKVIKFLHKLFCSVTVLSFAAIALDRYYSVLFPLERKISDVRSRDLVVYIWIHATVVSVPVFAVTNVTDVYATTSCSDAQAHSLGHMVYVLTYNVTTVILPLVVVFIFMVLIRRALSASQKKKVIIAALRTPQNSISIPYVSQREAELHATLLAVVLAFSACSAPYGALVVYRTLIGNANGLSPALHLTAIWLPKVSLLTNPLLFLTVNRSARRCLMDVLTRVHRRYSRRNMVSTGALGVGLEGEGAPGGSRGLEGSARSGSQLLEMFNIGQQQIFRATDEEEQEVESQKRSPGSAVVEGCSSQPREKLEVVGGGHGEEVVLRKETPQPGESVVVRKEPPPSLLPKVSSVPAQTCTYTSSSQVAPATPTESEDVTQFGFGPFELPPQWLPETRNSKKRLLPPLGNTPEELIQTKQPRPRPERRISRNNKVSTFPTADG</sequence>
<dbReference type="Proteomes" id="UP001157502">
    <property type="component" value="Chromosome 9"/>
</dbReference>
<evidence type="ECO:0000313" key="2">
    <source>
        <dbReference type="Proteomes" id="UP001157502"/>
    </source>
</evidence>